<dbReference type="GO" id="GO:0016887">
    <property type="term" value="F:ATP hydrolysis activity"/>
    <property type="evidence" value="ECO:0007669"/>
    <property type="project" value="InterPro"/>
</dbReference>
<dbReference type="EMBL" id="MFKV01000021">
    <property type="protein sequence ID" value="OGG50039.1"/>
    <property type="molecule type" value="Genomic_DNA"/>
</dbReference>
<dbReference type="NCBIfam" id="TIGR01420">
    <property type="entry name" value="pilT_fam"/>
    <property type="match status" value="1"/>
</dbReference>
<dbReference type="CDD" id="cd01131">
    <property type="entry name" value="PilT"/>
    <property type="match status" value="1"/>
</dbReference>
<protein>
    <submittedName>
        <fullName evidence="3">Type IV pili twitching motility protein PilT</fullName>
    </submittedName>
</protein>
<sequence>MNDYPALLKKYINVLVHEGGSDLHFSTGGHPTIRVSGSLSPMLKEAVLTPEDTRGFLKALVTPEQEKRFLETQEIDFAYESPDNFRFRGNAFFQRGAVGIALRLVAKKILTVQELNLPDVLTSFARKAQGFFLVVGPVGQGKTTTLASLIELINTERMEHIITIEDPIEYIFEPKQSLIDQREVGIDTKDFATALVSAFREDVDVLLVGEMRGPETMAAAVTAAETGHLVFSTLHTNNAAQTIDRIIDTFPAGQQDQIRLQLAASLAGIFSQRLIPRISGGRIPCYELLINNKAVANLIREKRTHEINTVIETGSTEGMIDMNRALAELVARGEITPESAYEYSLNPNVLQKLL</sequence>
<dbReference type="InterPro" id="IPR001482">
    <property type="entry name" value="T2SS/T4SS_dom"/>
</dbReference>
<evidence type="ECO:0000313" key="4">
    <source>
        <dbReference type="Proteomes" id="UP000178370"/>
    </source>
</evidence>
<dbReference type="Pfam" id="PF00437">
    <property type="entry name" value="T2SSE"/>
    <property type="match status" value="1"/>
</dbReference>
<name>A0A1F6CLC8_9BACT</name>
<dbReference type="PANTHER" id="PTHR30486:SF16">
    <property type="entry name" value="TWITCHING MOTILITY PROTEIN PILT"/>
    <property type="match status" value="1"/>
</dbReference>
<feature type="domain" description="Bacterial type II secretion system protein E" evidence="2">
    <location>
        <begin position="7"/>
        <end position="306"/>
    </location>
</feature>
<dbReference type="InterPro" id="IPR050921">
    <property type="entry name" value="T4SS_GSP_E_ATPase"/>
</dbReference>
<evidence type="ECO:0000259" key="2">
    <source>
        <dbReference type="Pfam" id="PF00437"/>
    </source>
</evidence>
<accession>A0A1F6CLC8</accession>
<organism evidence="3 4">
    <name type="scientific">Candidatus Kaiserbacteria bacterium RIFCSPHIGHO2_01_FULL_54_36</name>
    <dbReference type="NCBI Taxonomy" id="1798482"/>
    <lineage>
        <taxon>Bacteria</taxon>
        <taxon>Candidatus Kaiseribacteriota</taxon>
    </lineage>
</organism>
<comment type="similarity">
    <text evidence="1">Belongs to the GSP E family.</text>
</comment>
<evidence type="ECO:0000256" key="1">
    <source>
        <dbReference type="ARBA" id="ARBA00006611"/>
    </source>
</evidence>
<dbReference type="InterPro" id="IPR027417">
    <property type="entry name" value="P-loop_NTPase"/>
</dbReference>
<dbReference type="STRING" id="1798482.A2763_03790"/>
<gene>
    <name evidence="3" type="ORF">A2763_03790</name>
</gene>
<reference evidence="3 4" key="1">
    <citation type="journal article" date="2016" name="Nat. Commun.">
        <title>Thousands of microbial genomes shed light on interconnected biogeochemical processes in an aquifer system.</title>
        <authorList>
            <person name="Anantharaman K."/>
            <person name="Brown C.T."/>
            <person name="Hug L.A."/>
            <person name="Sharon I."/>
            <person name="Castelle C.J."/>
            <person name="Probst A.J."/>
            <person name="Thomas B.C."/>
            <person name="Singh A."/>
            <person name="Wilkins M.J."/>
            <person name="Karaoz U."/>
            <person name="Brodie E.L."/>
            <person name="Williams K.H."/>
            <person name="Hubbard S.S."/>
            <person name="Banfield J.F."/>
        </authorList>
    </citation>
    <scope>NUCLEOTIDE SEQUENCE [LARGE SCALE GENOMIC DNA]</scope>
</reference>
<proteinExistence type="inferred from homology"/>
<dbReference type="PANTHER" id="PTHR30486">
    <property type="entry name" value="TWITCHING MOTILITY PROTEIN PILT"/>
    <property type="match status" value="1"/>
</dbReference>
<dbReference type="SUPFAM" id="SSF52540">
    <property type="entry name" value="P-loop containing nucleoside triphosphate hydrolases"/>
    <property type="match status" value="1"/>
</dbReference>
<evidence type="ECO:0000313" key="3">
    <source>
        <dbReference type="EMBL" id="OGG50039.1"/>
    </source>
</evidence>
<dbReference type="InterPro" id="IPR006321">
    <property type="entry name" value="PilT/PilU"/>
</dbReference>
<dbReference type="Proteomes" id="UP000178370">
    <property type="component" value="Unassembled WGS sequence"/>
</dbReference>
<dbReference type="AlphaFoldDB" id="A0A1F6CLC8"/>
<dbReference type="Gene3D" id="3.30.450.90">
    <property type="match status" value="1"/>
</dbReference>
<dbReference type="GO" id="GO:0005524">
    <property type="term" value="F:ATP binding"/>
    <property type="evidence" value="ECO:0007669"/>
    <property type="project" value="InterPro"/>
</dbReference>
<dbReference type="Gene3D" id="3.40.50.300">
    <property type="entry name" value="P-loop containing nucleotide triphosphate hydrolases"/>
    <property type="match status" value="1"/>
</dbReference>
<comment type="caution">
    <text evidence="3">The sequence shown here is derived from an EMBL/GenBank/DDBJ whole genome shotgun (WGS) entry which is preliminary data.</text>
</comment>